<dbReference type="SUPFAM" id="SSF64182">
    <property type="entry name" value="DHH phosphoesterases"/>
    <property type="match status" value="1"/>
</dbReference>
<dbReference type="EMBL" id="MN739761">
    <property type="protein sequence ID" value="QHT25252.1"/>
    <property type="molecule type" value="Genomic_DNA"/>
</dbReference>
<evidence type="ECO:0008006" key="2">
    <source>
        <dbReference type="Google" id="ProtNLM"/>
    </source>
</evidence>
<reference evidence="1" key="1">
    <citation type="journal article" date="2020" name="Nature">
        <title>Giant virus diversity and host interactions through global metagenomics.</title>
        <authorList>
            <person name="Schulz F."/>
            <person name="Roux S."/>
            <person name="Paez-Espino D."/>
            <person name="Jungbluth S."/>
            <person name="Walsh D.A."/>
            <person name="Denef V.J."/>
            <person name="McMahon K.D."/>
            <person name="Konstantinidis K.T."/>
            <person name="Eloe-Fadrosh E.A."/>
            <person name="Kyrpides N.C."/>
            <person name="Woyke T."/>
        </authorList>
    </citation>
    <scope>NUCLEOTIDE SEQUENCE</scope>
    <source>
        <strain evidence="1">GVMAG-M-3300023179-150</strain>
    </source>
</reference>
<dbReference type="Gene3D" id="3.10.310.30">
    <property type="match status" value="1"/>
</dbReference>
<protein>
    <recommendedName>
        <fullName evidence="2">DHHA1 domain-containing protein</fullName>
    </recommendedName>
</protein>
<dbReference type="PANTHER" id="PTHR46922">
    <property type="entry name" value="DHHA1 DOMAIN PROTEIN"/>
    <property type="match status" value="1"/>
</dbReference>
<accession>A0A6C0E937</accession>
<dbReference type="AlphaFoldDB" id="A0A6C0E937"/>
<dbReference type="InterPro" id="IPR038763">
    <property type="entry name" value="DHH_sf"/>
</dbReference>
<sequence length="446" mass="51909">MSKKEIKFDLVLYHGGCPDGFTAAWCFRYKYPLINFKGCCYGDSVPDVKGYNVAVVDFSFSRDQTLEMFEKANYMVILDHHESAKNNLENLIIDPNKGEIIFDMNRAGAQLAWDYLYPNKKRHWLIEYVADRDLWKKELPYTEELSFALWFDGYFNDFNKLENLIEKVAVLPNNLESQPIIKKGKLLMIDKNRDIKSYAQMSVPAKLKLSDKLVNVHIVCCPRQYRSDVGNEINNMFPTIDCSATYWYDHYTDQWWISLRTGPNSNTNLADLTQNLKTGGGHTKAAGFFIKNDSLHSYFTLDDNQICTSPKLIPLPALQEYIDKEITGYLNAVKHNKFHLNDEEYPVIMTCVPIHYHKFVLDAIKVKFKNFQGLHIVYWYDFGRNLWSISVTTTYNNYNLKKIVGENPITTLGNIPISLTETELFWCFVEDISESGKFKFTKFFHK</sequence>
<name>A0A6C0E937_9ZZZZ</name>
<proteinExistence type="predicted"/>
<dbReference type="PANTHER" id="PTHR46922:SF4">
    <property type="entry name" value="DHHA1 DOMAIN PROTEIN"/>
    <property type="match status" value="1"/>
</dbReference>
<organism evidence="1">
    <name type="scientific">viral metagenome</name>
    <dbReference type="NCBI Taxonomy" id="1070528"/>
    <lineage>
        <taxon>unclassified sequences</taxon>
        <taxon>metagenomes</taxon>
        <taxon>organismal metagenomes</taxon>
    </lineage>
</organism>
<evidence type="ECO:0000313" key="1">
    <source>
        <dbReference type="EMBL" id="QHT25252.1"/>
    </source>
</evidence>